<reference evidence="1" key="1">
    <citation type="submission" date="2021-01" db="EMBL/GenBank/DDBJ databases">
        <authorList>
            <person name="Kaushik A."/>
        </authorList>
    </citation>
    <scope>NUCLEOTIDE SEQUENCE</scope>
    <source>
        <strain evidence="1">AG3-T5</strain>
    </source>
</reference>
<dbReference type="EMBL" id="CAJMWW010000353">
    <property type="protein sequence ID" value="CAE6468505.1"/>
    <property type="molecule type" value="Genomic_DNA"/>
</dbReference>
<accession>A0A8H3BWQ8</accession>
<comment type="caution">
    <text evidence="1">The sequence shown here is derived from an EMBL/GenBank/DDBJ whole genome shotgun (WGS) entry which is preliminary data.</text>
</comment>
<dbReference type="SUPFAM" id="SSF56112">
    <property type="entry name" value="Protein kinase-like (PK-like)"/>
    <property type="match status" value="1"/>
</dbReference>
<name>A0A8H3BWQ8_9AGAM</name>
<evidence type="ECO:0000313" key="2">
    <source>
        <dbReference type="Proteomes" id="UP000663841"/>
    </source>
</evidence>
<organism evidence="1 2">
    <name type="scientific">Rhizoctonia solani</name>
    <dbReference type="NCBI Taxonomy" id="456999"/>
    <lineage>
        <taxon>Eukaryota</taxon>
        <taxon>Fungi</taxon>
        <taxon>Dikarya</taxon>
        <taxon>Basidiomycota</taxon>
        <taxon>Agaricomycotina</taxon>
        <taxon>Agaricomycetes</taxon>
        <taxon>Cantharellales</taxon>
        <taxon>Ceratobasidiaceae</taxon>
        <taxon>Rhizoctonia</taxon>
    </lineage>
</organism>
<sequence length="597" mass="68066">MAEATDKDKINLNVVVEGDHPRKRMFSITVSLQNQFLDVRPVIQKAYWESEQISIYGLDLYKANVPPEQAVNYQFSDGAYLYPNTTVASEWPSRLDVDKHLVHIIVRPRSRQLTNTHKTVAPPSPQTEFEQFIQKFNDAQLGFVRHVQEKKTTSSSAALPRNFRAQQAGPNYINIGRPAEHVWLPIMLYHTVFGRFLTRLRSTDPIDSEVYLRTTEHFPVSQDLYEEETNHAQARDEITRSSLRRLLGDALRKTKANGVEADGVITGPDATCLVIMEMKNEIGMGSSDPSIQAAQSYTRYWSDNTARHWLNWCCCPSILIGIAGPWMCVFGAIFLDRPVIQPLTHFLWVGEDPARPSELGYIARVFDCISYARDELEHYYSTSNPPSLGENTARAFPYLTHYLDSTGQVVHFAYRKGLCPNNPEKAIFLAETIDKENPKPIIVKFVQNYNADAHRLLAENKLAPELLYDGTMYPQDQPGPEHSMVVMEFVQGVDLEWSRSRLPRPAFNDIKAAVDLLHSHDWVFGDLRGPNVMVLQDSTGKATGRAMLIDFDWCGKHLEGRYPLKMNMTLNWPGDVRPRAVMDKQHDLYMLNQLDPK</sequence>
<dbReference type="InterPro" id="IPR011009">
    <property type="entry name" value="Kinase-like_dom_sf"/>
</dbReference>
<proteinExistence type="predicted"/>
<evidence type="ECO:0000313" key="1">
    <source>
        <dbReference type="EMBL" id="CAE6468505.1"/>
    </source>
</evidence>
<evidence type="ECO:0008006" key="3">
    <source>
        <dbReference type="Google" id="ProtNLM"/>
    </source>
</evidence>
<protein>
    <recommendedName>
        <fullName evidence="3">Protein kinase domain-containing protein</fullName>
    </recommendedName>
</protein>
<gene>
    <name evidence="1" type="ORF">RDB_LOCUS171066</name>
</gene>
<dbReference type="Proteomes" id="UP000663841">
    <property type="component" value="Unassembled WGS sequence"/>
</dbReference>
<dbReference type="AlphaFoldDB" id="A0A8H3BWQ8"/>